<organism evidence="3 4">
    <name type="scientific">Aspergillus ruber (strain CBS 135680)</name>
    <dbReference type="NCBI Taxonomy" id="1388766"/>
    <lineage>
        <taxon>Eukaryota</taxon>
        <taxon>Fungi</taxon>
        <taxon>Dikarya</taxon>
        <taxon>Ascomycota</taxon>
        <taxon>Pezizomycotina</taxon>
        <taxon>Eurotiomycetes</taxon>
        <taxon>Eurotiomycetidae</taxon>
        <taxon>Eurotiales</taxon>
        <taxon>Aspergillaceae</taxon>
        <taxon>Aspergillus</taxon>
        <taxon>Aspergillus subgen. Aspergillus</taxon>
    </lineage>
</organism>
<evidence type="ECO:0000313" key="3">
    <source>
        <dbReference type="EMBL" id="EYE93128.1"/>
    </source>
</evidence>
<evidence type="ECO:0000256" key="1">
    <source>
        <dbReference type="PROSITE-ProRule" id="PRU00175"/>
    </source>
</evidence>
<feature type="domain" description="RING-type" evidence="2">
    <location>
        <begin position="20"/>
        <end position="69"/>
    </location>
</feature>
<dbReference type="Pfam" id="PF13920">
    <property type="entry name" value="zf-C3HC4_3"/>
    <property type="match status" value="1"/>
</dbReference>
<keyword evidence="1" id="KW-0863">Zinc-finger</keyword>
<dbReference type="SMART" id="SM00184">
    <property type="entry name" value="RING"/>
    <property type="match status" value="1"/>
</dbReference>
<keyword evidence="4" id="KW-1185">Reference proteome</keyword>
<dbReference type="EMBL" id="KK088433">
    <property type="protein sequence ID" value="EYE93128.1"/>
    <property type="molecule type" value="Genomic_DNA"/>
</dbReference>
<dbReference type="RefSeq" id="XP_040636816.1">
    <property type="nucleotide sequence ID" value="XM_040782504.1"/>
</dbReference>
<dbReference type="PROSITE" id="PS50089">
    <property type="entry name" value="ZF_RING_2"/>
    <property type="match status" value="1"/>
</dbReference>
<dbReference type="GO" id="GO:0016567">
    <property type="term" value="P:protein ubiquitination"/>
    <property type="evidence" value="ECO:0007669"/>
    <property type="project" value="TreeGrafter"/>
</dbReference>
<evidence type="ECO:0000259" key="2">
    <source>
        <dbReference type="PROSITE" id="PS50089"/>
    </source>
</evidence>
<dbReference type="STRING" id="1388766.A0A017S7X7"/>
<keyword evidence="1" id="KW-0862">Zinc</keyword>
<dbReference type="OrthoDB" id="1711136at2759"/>
<dbReference type="PANTHER" id="PTHR22996">
    <property type="entry name" value="MAHOGUNIN"/>
    <property type="match status" value="1"/>
</dbReference>
<dbReference type="InterPro" id="IPR013083">
    <property type="entry name" value="Znf_RING/FYVE/PHD"/>
</dbReference>
<dbReference type="Gene3D" id="3.30.40.10">
    <property type="entry name" value="Zinc/RING finger domain, C3HC4 (zinc finger)"/>
    <property type="match status" value="1"/>
</dbReference>
<dbReference type="GO" id="GO:0061630">
    <property type="term" value="F:ubiquitin protein ligase activity"/>
    <property type="evidence" value="ECO:0007669"/>
    <property type="project" value="UniProtKB-EC"/>
</dbReference>
<sequence>MGDGRPDAKESSEMTIKLECKICMSQLVDTVIIPCGHAVLCQWCADLHIPATKSDPTRPVKKVNCPICRAVVMGKYRIFLT</sequence>
<gene>
    <name evidence="3" type="ORF">EURHEDRAFT_414701</name>
</gene>
<keyword evidence="1" id="KW-0479">Metal-binding</keyword>
<dbReference type="GO" id="GO:0008270">
    <property type="term" value="F:zinc ion binding"/>
    <property type="evidence" value="ECO:0007669"/>
    <property type="project" value="UniProtKB-KW"/>
</dbReference>
<dbReference type="PANTHER" id="PTHR22996:SF0">
    <property type="entry name" value="RE60872P-RELATED"/>
    <property type="match status" value="1"/>
</dbReference>
<name>A0A017S7X7_ASPRC</name>
<dbReference type="SUPFAM" id="SSF57850">
    <property type="entry name" value="RING/U-box"/>
    <property type="match status" value="1"/>
</dbReference>
<evidence type="ECO:0000313" key="4">
    <source>
        <dbReference type="Proteomes" id="UP000019804"/>
    </source>
</evidence>
<dbReference type="InterPro" id="IPR045194">
    <property type="entry name" value="MGRN1/RNF157-like"/>
</dbReference>
<accession>A0A017S7X7</accession>
<protein>
    <recommendedName>
        <fullName evidence="2">RING-type domain-containing protein</fullName>
    </recommendedName>
</protein>
<dbReference type="GeneID" id="63697628"/>
<reference evidence="4" key="1">
    <citation type="journal article" date="2014" name="Nat. Commun.">
        <title>Genomic adaptations of the halophilic Dead Sea filamentous fungus Eurotium rubrum.</title>
        <authorList>
            <person name="Kis-Papo T."/>
            <person name="Weig A.R."/>
            <person name="Riley R."/>
            <person name="Persoh D."/>
            <person name="Salamov A."/>
            <person name="Sun H."/>
            <person name="Lipzen A."/>
            <person name="Wasser S.P."/>
            <person name="Rambold G."/>
            <person name="Grigoriev I.V."/>
            <person name="Nevo E."/>
        </authorList>
    </citation>
    <scope>NUCLEOTIDE SEQUENCE [LARGE SCALE GENOMIC DNA]</scope>
    <source>
        <strain evidence="4">CBS 135680</strain>
    </source>
</reference>
<dbReference type="Proteomes" id="UP000019804">
    <property type="component" value="Unassembled WGS sequence"/>
</dbReference>
<dbReference type="AlphaFoldDB" id="A0A017S7X7"/>
<dbReference type="HOGENOM" id="CLU_2759633_0_0_1"/>
<proteinExistence type="predicted"/>
<dbReference type="InterPro" id="IPR001841">
    <property type="entry name" value="Znf_RING"/>
</dbReference>